<sequence length="87" mass="9824">MIKLNKEYKVKDKTVMVSTHVTANGKKLVVVNVNRTSCFVGYDDVMRKGIIKALSNLRMFNKKLTVSQYSMIGSAIHSLYLLRGQTV</sequence>
<reference evidence="2" key="1">
    <citation type="submission" date="2017-06" db="EMBL/GenBank/DDBJ databases">
        <title>Complete genome sequence of Alteromonas virus vB_AspP-H4/4.</title>
        <authorList>
            <person name="Kallies R."/>
        </authorList>
    </citation>
    <scope>NUCLEOTIDE SEQUENCE [LARGE SCALE GENOMIC DNA]</scope>
</reference>
<dbReference type="Proteomes" id="UP000222639">
    <property type="component" value="Segment"/>
</dbReference>
<organism evidence="1 2">
    <name type="scientific">Alteromonas phage vB_AspP-H4/4</name>
    <dbReference type="NCBI Taxonomy" id="2928692"/>
    <lineage>
        <taxon>Viruses</taxon>
        <taxon>Duplodnaviria</taxon>
        <taxon>Heunggongvirae</taxon>
        <taxon>Uroviricota</taxon>
        <taxon>Caudoviricetes</taxon>
        <taxon>Autographivirales</taxon>
        <taxon>Foturvirus</taxon>
        <taxon>Foturvirus H44</taxon>
    </lineage>
</organism>
<protein>
    <submittedName>
        <fullName evidence="1">Uncharacterized protein</fullName>
    </submittedName>
</protein>
<proteinExistence type="predicted"/>
<accession>A0A220YL42</accession>
<evidence type="ECO:0000313" key="2">
    <source>
        <dbReference type="Proteomes" id="UP000222639"/>
    </source>
</evidence>
<keyword evidence="2" id="KW-1185">Reference proteome</keyword>
<evidence type="ECO:0000313" key="1">
    <source>
        <dbReference type="EMBL" id="ASL24385.1"/>
    </source>
</evidence>
<name>A0A220YL42_9CAUD</name>
<gene>
    <name evidence="1" type="ORF">vBAspPH44_2</name>
</gene>
<dbReference type="EMBL" id="MF278336">
    <property type="protein sequence ID" value="ASL24385.1"/>
    <property type="molecule type" value="Genomic_DNA"/>
</dbReference>